<feature type="domain" description="ParB-like N-terminal" evidence="2">
    <location>
        <begin position="29"/>
        <end position="119"/>
    </location>
</feature>
<keyword evidence="4" id="KW-1185">Reference proteome</keyword>
<dbReference type="PANTHER" id="PTHR33375">
    <property type="entry name" value="CHROMOSOME-PARTITIONING PROTEIN PARB-RELATED"/>
    <property type="match status" value="1"/>
</dbReference>
<dbReference type="Gene3D" id="3.90.1530.30">
    <property type="match status" value="1"/>
</dbReference>
<accession>A0ABW1YHF9</accession>
<dbReference type="SUPFAM" id="SSF110849">
    <property type="entry name" value="ParB/Sulfiredoxin"/>
    <property type="match status" value="1"/>
</dbReference>
<protein>
    <submittedName>
        <fullName evidence="3">ParB/RepB/Spo0J family partition protein</fullName>
    </submittedName>
</protein>
<dbReference type="SMART" id="SM00470">
    <property type="entry name" value="ParB"/>
    <property type="match status" value="1"/>
</dbReference>
<dbReference type="CDD" id="cd16393">
    <property type="entry name" value="SPO0J_N"/>
    <property type="match status" value="1"/>
</dbReference>
<evidence type="ECO:0000313" key="3">
    <source>
        <dbReference type="EMBL" id="MFC6593005.1"/>
    </source>
</evidence>
<dbReference type="InterPro" id="IPR004437">
    <property type="entry name" value="ParB/RepB/Spo0J"/>
</dbReference>
<dbReference type="InterPro" id="IPR003115">
    <property type="entry name" value="ParB_N"/>
</dbReference>
<dbReference type="SUPFAM" id="SSF109709">
    <property type="entry name" value="KorB DNA-binding domain-like"/>
    <property type="match status" value="1"/>
</dbReference>
<gene>
    <name evidence="3" type="ORF">ACFP81_13995</name>
</gene>
<dbReference type="RefSeq" id="WP_380084124.1">
    <property type="nucleotide sequence ID" value="NZ_JBHSWD010000003.1"/>
</dbReference>
<comment type="caution">
    <text evidence="3">The sequence shown here is derived from an EMBL/GenBank/DDBJ whole genome shotgun (WGS) entry which is preliminary data.</text>
</comment>
<dbReference type="PANTHER" id="PTHR33375:SF7">
    <property type="entry name" value="CHROMOSOME 2-PARTITIONING PROTEIN PARB-RELATED"/>
    <property type="match status" value="1"/>
</dbReference>
<reference evidence="4" key="1">
    <citation type="journal article" date="2019" name="Int. J. Syst. Evol. Microbiol.">
        <title>The Global Catalogue of Microorganisms (GCM) 10K type strain sequencing project: providing services to taxonomists for standard genome sequencing and annotation.</title>
        <authorList>
            <consortium name="The Broad Institute Genomics Platform"/>
            <consortium name="The Broad Institute Genome Sequencing Center for Infectious Disease"/>
            <person name="Wu L."/>
            <person name="Ma J."/>
        </authorList>
    </citation>
    <scope>NUCLEOTIDE SEQUENCE [LARGE SCALE GENOMIC DNA]</scope>
    <source>
        <strain evidence="4">CGMCC 1.15772</strain>
    </source>
</reference>
<dbReference type="Proteomes" id="UP001596297">
    <property type="component" value="Unassembled WGS sequence"/>
</dbReference>
<evidence type="ECO:0000259" key="2">
    <source>
        <dbReference type="SMART" id="SM00470"/>
    </source>
</evidence>
<dbReference type="InterPro" id="IPR050336">
    <property type="entry name" value="Chromosome_partition/occlusion"/>
</dbReference>
<dbReference type="InterPro" id="IPR036086">
    <property type="entry name" value="ParB/Sulfiredoxin_sf"/>
</dbReference>
<evidence type="ECO:0000256" key="1">
    <source>
        <dbReference type="ARBA" id="ARBA00006295"/>
    </source>
</evidence>
<evidence type="ECO:0000313" key="4">
    <source>
        <dbReference type="Proteomes" id="UP001596297"/>
    </source>
</evidence>
<dbReference type="Pfam" id="PF02195">
    <property type="entry name" value="ParB_N"/>
    <property type="match status" value="1"/>
</dbReference>
<dbReference type="EMBL" id="JBHSWD010000003">
    <property type="protein sequence ID" value="MFC6593005.1"/>
    <property type="molecule type" value="Genomic_DNA"/>
</dbReference>
<comment type="similarity">
    <text evidence="1">Belongs to the ParB family.</text>
</comment>
<dbReference type="NCBIfam" id="TIGR00180">
    <property type="entry name" value="parB_part"/>
    <property type="match status" value="1"/>
</dbReference>
<organism evidence="3 4">
    <name type="scientific">Deinococcus lacus</name>
    <dbReference type="NCBI Taxonomy" id="392561"/>
    <lineage>
        <taxon>Bacteria</taxon>
        <taxon>Thermotogati</taxon>
        <taxon>Deinococcota</taxon>
        <taxon>Deinococci</taxon>
        <taxon>Deinococcales</taxon>
        <taxon>Deinococcaceae</taxon>
        <taxon>Deinococcus</taxon>
    </lineage>
</organism>
<name>A0ABW1YHF9_9DEIO</name>
<sequence length="295" mass="32934">MSRNPLENQRLANILGASQQLASPVDKLISVPVAQLKAGRQQPRTHFDEESLEKLTQSVRERGVLQPLLVRQKPRGGYEIVAGERRWRAAQQAGLKEVPVIVRDLTDQEAAVIALVENLQREDLNVMDEVDGKLRLIASALALPAEQVPGRLNELRRNPHPEDIQALTTLFASLGESWESFAKNKLRILNYPPHLVAALRRGMALTMVTLIARAPAKHQPALLEQAEAGAGRKTIAEQVARLSKKPRPRLEQQVSQVLSNPKWLSQLEPRDAEAVQRWLQQMPAALRTALDQQGR</sequence>
<proteinExistence type="inferred from homology"/>
<dbReference type="Gene3D" id="1.10.10.2830">
    <property type="match status" value="1"/>
</dbReference>